<dbReference type="AlphaFoldDB" id="A0AAJ7L5F8"/>
<proteinExistence type="inferred from homology"/>
<comment type="subcellular location">
    <subcellularLocation>
        <location evidence="1">Membrane</location>
        <topology evidence="1">Multi-pass membrane protein</topology>
    </subcellularLocation>
</comment>
<evidence type="ECO:0000256" key="7">
    <source>
        <dbReference type="RuleBase" id="RU079119"/>
    </source>
</evidence>
<sequence length="317" mass="35732">MSTNGHTDQPSKTPGICERLWGGVFLVITAVLIATLYSYAVLYLLLSAHLLSLMILIFLLVFIFFMLMWSYKVTHSTPTLPIPQRFEFTPVEWAFLESRAFLSEDTRYELCAWATARGIRTRGYNGQVNICRTCRIMKPERTHHCRICRKCIPKMDHHCPFFGNCIHFGNFKAFLLTLFYATLGFLYIIVATAVCTVSVGAEKAFQTLNEDVVGLVAYIALLIFSVMAELSLGAFFWTSFRHAMHNHTTLEHIGGSVIFASGSKESYDLGSFCKNMKNQFGPSIAAWFIPKSTTPGDGVTFPVRSQIEELTEVRPAM</sequence>
<organism evidence="9 10">
    <name type="scientific">Galendromus occidentalis</name>
    <name type="common">western predatory mite</name>
    <dbReference type="NCBI Taxonomy" id="34638"/>
    <lineage>
        <taxon>Eukaryota</taxon>
        <taxon>Metazoa</taxon>
        <taxon>Ecdysozoa</taxon>
        <taxon>Arthropoda</taxon>
        <taxon>Chelicerata</taxon>
        <taxon>Arachnida</taxon>
        <taxon>Acari</taxon>
        <taxon>Parasitiformes</taxon>
        <taxon>Mesostigmata</taxon>
        <taxon>Gamasina</taxon>
        <taxon>Phytoseioidea</taxon>
        <taxon>Phytoseiidae</taxon>
        <taxon>Typhlodrominae</taxon>
        <taxon>Galendromus</taxon>
    </lineage>
</organism>
<evidence type="ECO:0000259" key="8">
    <source>
        <dbReference type="Pfam" id="PF01529"/>
    </source>
</evidence>
<evidence type="ECO:0000256" key="6">
    <source>
        <dbReference type="ARBA" id="ARBA00023315"/>
    </source>
</evidence>
<protein>
    <recommendedName>
        <fullName evidence="7">Palmitoyltransferase</fullName>
        <ecNumber evidence="7">2.3.1.225</ecNumber>
    </recommendedName>
</protein>
<dbReference type="GO" id="GO:0016020">
    <property type="term" value="C:membrane"/>
    <property type="evidence" value="ECO:0007669"/>
    <property type="project" value="UniProtKB-SubCell"/>
</dbReference>
<evidence type="ECO:0000256" key="2">
    <source>
        <dbReference type="ARBA" id="ARBA00022679"/>
    </source>
</evidence>
<evidence type="ECO:0000256" key="4">
    <source>
        <dbReference type="ARBA" id="ARBA00022989"/>
    </source>
</evidence>
<feature type="transmembrane region" description="Helical" evidence="7">
    <location>
        <begin position="212"/>
        <end position="237"/>
    </location>
</feature>
<keyword evidence="5 7" id="KW-0472">Membrane</keyword>
<dbReference type="Pfam" id="PF01529">
    <property type="entry name" value="DHHC"/>
    <property type="match status" value="1"/>
</dbReference>
<accession>A0AAJ7L5F8</accession>
<evidence type="ECO:0000256" key="1">
    <source>
        <dbReference type="ARBA" id="ARBA00004141"/>
    </source>
</evidence>
<comment type="domain">
    <text evidence="7">The DHHC domain is required for palmitoyltransferase activity.</text>
</comment>
<feature type="domain" description="Palmitoyltransferase DHHC" evidence="8">
    <location>
        <begin position="127"/>
        <end position="253"/>
    </location>
</feature>
<evidence type="ECO:0000256" key="3">
    <source>
        <dbReference type="ARBA" id="ARBA00022692"/>
    </source>
</evidence>
<comment type="catalytic activity">
    <reaction evidence="7">
        <text>L-cysteinyl-[protein] + hexadecanoyl-CoA = S-hexadecanoyl-L-cysteinyl-[protein] + CoA</text>
        <dbReference type="Rhea" id="RHEA:36683"/>
        <dbReference type="Rhea" id="RHEA-COMP:10131"/>
        <dbReference type="Rhea" id="RHEA-COMP:11032"/>
        <dbReference type="ChEBI" id="CHEBI:29950"/>
        <dbReference type="ChEBI" id="CHEBI:57287"/>
        <dbReference type="ChEBI" id="CHEBI:57379"/>
        <dbReference type="ChEBI" id="CHEBI:74151"/>
        <dbReference type="EC" id="2.3.1.225"/>
    </reaction>
</comment>
<evidence type="ECO:0000313" key="10">
    <source>
        <dbReference type="RefSeq" id="XP_018496377.1"/>
    </source>
</evidence>
<keyword evidence="9" id="KW-1185">Reference proteome</keyword>
<evidence type="ECO:0000313" key="9">
    <source>
        <dbReference type="Proteomes" id="UP000694867"/>
    </source>
</evidence>
<dbReference type="EC" id="2.3.1.225" evidence="7"/>
<comment type="similarity">
    <text evidence="7">Belongs to the DHHC palmitoyltransferase family.</text>
</comment>
<reference evidence="10" key="1">
    <citation type="submission" date="2025-08" db="UniProtKB">
        <authorList>
            <consortium name="RefSeq"/>
        </authorList>
    </citation>
    <scope>IDENTIFICATION</scope>
</reference>
<dbReference type="InterPro" id="IPR001594">
    <property type="entry name" value="Palmitoyltrfase_DHHC"/>
</dbReference>
<feature type="transmembrane region" description="Helical" evidence="7">
    <location>
        <begin position="20"/>
        <end position="40"/>
    </location>
</feature>
<keyword evidence="4 7" id="KW-1133">Transmembrane helix</keyword>
<name>A0AAJ7L5F8_9ACAR</name>
<dbReference type="GO" id="GO:0019706">
    <property type="term" value="F:protein-cysteine S-palmitoyltransferase activity"/>
    <property type="evidence" value="ECO:0007669"/>
    <property type="project" value="UniProtKB-EC"/>
</dbReference>
<dbReference type="PROSITE" id="PS50216">
    <property type="entry name" value="DHHC"/>
    <property type="match status" value="1"/>
</dbReference>
<dbReference type="InterPro" id="IPR039859">
    <property type="entry name" value="PFA4/ZDH16/20/ERF2-like"/>
</dbReference>
<feature type="transmembrane region" description="Helical" evidence="7">
    <location>
        <begin position="173"/>
        <end position="200"/>
    </location>
</feature>
<feature type="transmembrane region" description="Helical" evidence="7">
    <location>
        <begin position="46"/>
        <end position="69"/>
    </location>
</feature>
<keyword evidence="2 7" id="KW-0808">Transferase</keyword>
<dbReference type="RefSeq" id="XP_018496377.1">
    <property type="nucleotide sequence ID" value="XM_018640861.1"/>
</dbReference>
<dbReference type="PANTHER" id="PTHR12246">
    <property type="entry name" value="PALMITOYLTRANSFERASE ZDHHC16"/>
    <property type="match status" value="1"/>
</dbReference>
<keyword evidence="3 7" id="KW-0812">Transmembrane</keyword>
<dbReference type="Proteomes" id="UP000694867">
    <property type="component" value="Unplaced"/>
</dbReference>
<dbReference type="KEGG" id="goe:108864708"/>
<gene>
    <name evidence="10" type="primary">LOC108864708</name>
</gene>
<keyword evidence="6 7" id="KW-0012">Acyltransferase</keyword>
<evidence type="ECO:0000256" key="5">
    <source>
        <dbReference type="ARBA" id="ARBA00023136"/>
    </source>
</evidence>
<dbReference type="GeneID" id="108864708"/>